<keyword evidence="3" id="KW-0012">Acyltransferase</keyword>
<feature type="transmembrane region" description="Helical" evidence="1">
    <location>
        <begin position="139"/>
        <end position="160"/>
    </location>
</feature>
<gene>
    <name evidence="3" type="ORF">HMJ29_03760</name>
</gene>
<dbReference type="InterPro" id="IPR050879">
    <property type="entry name" value="Acyltransferase_3"/>
</dbReference>
<feature type="transmembrane region" description="Helical" evidence="1">
    <location>
        <begin position="75"/>
        <end position="96"/>
    </location>
</feature>
<dbReference type="AlphaFoldDB" id="A0A6M6BDQ4"/>
<feature type="transmembrane region" description="Helical" evidence="1">
    <location>
        <begin position="33"/>
        <end position="54"/>
    </location>
</feature>
<feature type="transmembrane region" description="Helical" evidence="1">
    <location>
        <begin position="303"/>
        <end position="321"/>
    </location>
</feature>
<evidence type="ECO:0000256" key="1">
    <source>
        <dbReference type="SAM" id="Phobius"/>
    </source>
</evidence>
<sequence length="342" mass="38189">MQNNFDAVRLGLALVVVFCHLAVLTGLPAFQPFLAYLSADFAVKGFFVLSGCLVTRSFLSSTSGLDYAEKRVRRIYPAYLTTILVAWLVGLAATHLPAAEFLGTKEAYNYLVANATFLNFLQPTLPGVFEQHPVPVMNASLWTIKVELCLYCCVPVLMYLFRRIGPYAVVVLAFGVALGWEWLLGQSAALTPKMVAELGRQFPGMLHLFALGALFGVEERRLGQYMGWVALVSGPLFWLLHEHSLRAVVEPICYASVVLFLATRLPFHWKAGKWGDLSYGAYLLHFPLIQLFIHVGLFRGYPWLGLTALLLVLLAAAFLLWHGVEKPWLKRNSHYVAAEIVR</sequence>
<evidence type="ECO:0000259" key="2">
    <source>
        <dbReference type="Pfam" id="PF01757"/>
    </source>
</evidence>
<keyword evidence="1" id="KW-0812">Transmembrane</keyword>
<dbReference type="RefSeq" id="WP_171590235.1">
    <property type="nucleotide sequence ID" value="NZ_CP053538.1"/>
</dbReference>
<keyword evidence="1" id="KW-1133">Transmembrane helix</keyword>
<organism evidence="3 4">
    <name type="scientific">Hymenobacter taeanensis</name>
    <dbReference type="NCBI Taxonomy" id="2735321"/>
    <lineage>
        <taxon>Bacteria</taxon>
        <taxon>Pseudomonadati</taxon>
        <taxon>Bacteroidota</taxon>
        <taxon>Cytophagia</taxon>
        <taxon>Cytophagales</taxon>
        <taxon>Hymenobacteraceae</taxon>
        <taxon>Hymenobacter</taxon>
    </lineage>
</organism>
<feature type="transmembrane region" description="Helical" evidence="1">
    <location>
        <begin position="167"/>
        <end position="189"/>
    </location>
</feature>
<dbReference type="InterPro" id="IPR002656">
    <property type="entry name" value="Acyl_transf_3_dom"/>
</dbReference>
<protein>
    <submittedName>
        <fullName evidence="3">Acyltransferase</fullName>
    </submittedName>
</protein>
<keyword evidence="1" id="KW-0472">Membrane</keyword>
<dbReference type="KEGG" id="hts:HMJ29_03760"/>
<dbReference type="Pfam" id="PF01757">
    <property type="entry name" value="Acyl_transf_3"/>
    <property type="match status" value="1"/>
</dbReference>
<dbReference type="GO" id="GO:0016747">
    <property type="term" value="F:acyltransferase activity, transferring groups other than amino-acyl groups"/>
    <property type="evidence" value="ECO:0007669"/>
    <property type="project" value="InterPro"/>
</dbReference>
<feature type="transmembrane region" description="Helical" evidence="1">
    <location>
        <begin position="247"/>
        <end position="267"/>
    </location>
</feature>
<dbReference type="GO" id="GO:0016020">
    <property type="term" value="C:membrane"/>
    <property type="evidence" value="ECO:0007669"/>
    <property type="project" value="TreeGrafter"/>
</dbReference>
<dbReference type="EMBL" id="CP053538">
    <property type="protein sequence ID" value="QJX46102.1"/>
    <property type="molecule type" value="Genomic_DNA"/>
</dbReference>
<feature type="domain" description="Acyltransferase 3" evidence="2">
    <location>
        <begin position="4"/>
        <end position="321"/>
    </location>
</feature>
<evidence type="ECO:0000313" key="4">
    <source>
        <dbReference type="Proteomes" id="UP000501623"/>
    </source>
</evidence>
<accession>A0A6M6BDQ4</accession>
<keyword evidence="4" id="KW-1185">Reference proteome</keyword>
<feature type="transmembrane region" description="Helical" evidence="1">
    <location>
        <begin position="7"/>
        <end position="27"/>
    </location>
</feature>
<keyword evidence="3" id="KW-0808">Transferase</keyword>
<feature type="transmembrane region" description="Helical" evidence="1">
    <location>
        <begin position="225"/>
        <end position="241"/>
    </location>
</feature>
<name>A0A6M6BDQ4_9BACT</name>
<dbReference type="GO" id="GO:0000271">
    <property type="term" value="P:polysaccharide biosynthetic process"/>
    <property type="evidence" value="ECO:0007669"/>
    <property type="project" value="TreeGrafter"/>
</dbReference>
<dbReference type="PANTHER" id="PTHR23028">
    <property type="entry name" value="ACETYLTRANSFERASE"/>
    <property type="match status" value="1"/>
</dbReference>
<dbReference type="PANTHER" id="PTHR23028:SF53">
    <property type="entry name" value="ACYL_TRANSF_3 DOMAIN-CONTAINING PROTEIN"/>
    <property type="match status" value="1"/>
</dbReference>
<reference evidence="3 4" key="1">
    <citation type="submission" date="2020-05" db="EMBL/GenBank/DDBJ databases">
        <title>Complete genome sequence of Hymenobacter sp. TS19 in Coasted Sand Dune.</title>
        <authorList>
            <person name="Lee J.-H."/>
            <person name="Jung J.-H."/>
            <person name="Jeong S."/>
            <person name="Zhao L."/>
            <person name="Kim M.-K."/>
            <person name="Seo H.-S."/>
            <person name="Lim S."/>
        </authorList>
    </citation>
    <scope>NUCLEOTIDE SEQUENCE [LARGE SCALE GENOMIC DNA]</scope>
    <source>
        <strain evidence="3 4">TS19</strain>
    </source>
</reference>
<proteinExistence type="predicted"/>
<dbReference type="Proteomes" id="UP000501623">
    <property type="component" value="Chromosome"/>
</dbReference>
<evidence type="ECO:0000313" key="3">
    <source>
        <dbReference type="EMBL" id="QJX46102.1"/>
    </source>
</evidence>
<feature type="transmembrane region" description="Helical" evidence="1">
    <location>
        <begin position="279"/>
        <end position="297"/>
    </location>
</feature>